<dbReference type="InterPro" id="IPR016181">
    <property type="entry name" value="Acyl_CoA_acyltransferase"/>
</dbReference>
<reference evidence="3 4" key="1">
    <citation type="submission" date="2015-08" db="EMBL/GenBank/DDBJ databases">
        <title>Emmonsia species relationships and genome sequence.</title>
        <authorList>
            <person name="Cuomo C.A."/>
            <person name="Schwartz I.S."/>
            <person name="Kenyon C."/>
            <person name="De Hoog G.S."/>
            <person name="Govender N.P."/>
            <person name="Botha A."/>
            <person name="Moreno L."/>
            <person name="De Vries M."/>
            <person name="Munoz J.F."/>
            <person name="Stielow J.B."/>
        </authorList>
    </citation>
    <scope>NUCLEOTIDE SEQUENCE [LARGE SCALE GENOMIC DNA]</scope>
    <source>
        <strain evidence="3 4">EI222</strain>
    </source>
</reference>
<evidence type="ECO:0000259" key="2">
    <source>
        <dbReference type="PROSITE" id="PS51186"/>
    </source>
</evidence>
<dbReference type="EMBL" id="LGTZ01000638">
    <property type="protein sequence ID" value="OJD24083.1"/>
    <property type="molecule type" value="Genomic_DNA"/>
</dbReference>
<dbReference type="PANTHER" id="PTHR43305:SF1">
    <property type="entry name" value="FAMILY N-ACETYLTRANSFERASE, PUTATIVE (AFU_ORTHOLOGUE AFUA_2G01380)-RELATED"/>
    <property type="match status" value="1"/>
</dbReference>
<dbReference type="InterPro" id="IPR052777">
    <property type="entry name" value="Acetyltransferase_Enz"/>
</dbReference>
<feature type="compositionally biased region" description="Polar residues" evidence="1">
    <location>
        <begin position="135"/>
        <end position="158"/>
    </location>
</feature>
<dbReference type="InterPro" id="IPR000182">
    <property type="entry name" value="GNAT_dom"/>
</dbReference>
<dbReference type="VEuPathDB" id="FungiDB:ACJ73_04555"/>
<dbReference type="Pfam" id="PF00583">
    <property type="entry name" value="Acetyltransf_1"/>
    <property type="match status" value="1"/>
</dbReference>
<dbReference type="PROSITE" id="PS51186">
    <property type="entry name" value="GNAT"/>
    <property type="match status" value="1"/>
</dbReference>
<comment type="caution">
    <text evidence="3">The sequence shown here is derived from an EMBL/GenBank/DDBJ whole genome shotgun (WGS) entry which is preliminary data.</text>
</comment>
<feature type="compositionally biased region" description="Pro residues" evidence="1">
    <location>
        <begin position="1"/>
        <end position="18"/>
    </location>
</feature>
<proteinExistence type="predicted"/>
<accession>A0A1J9QV20</accession>
<dbReference type="Proteomes" id="UP000242791">
    <property type="component" value="Unassembled WGS sequence"/>
</dbReference>
<dbReference type="Gene3D" id="3.40.630.30">
    <property type="match status" value="1"/>
</dbReference>
<dbReference type="CDD" id="cd04301">
    <property type="entry name" value="NAT_SF"/>
    <property type="match status" value="1"/>
</dbReference>
<protein>
    <recommendedName>
        <fullName evidence="2">N-acetyltransferase domain-containing protein</fullName>
    </recommendedName>
</protein>
<organism evidence="3 4">
    <name type="scientific">Blastomyces percursus</name>
    <dbReference type="NCBI Taxonomy" id="1658174"/>
    <lineage>
        <taxon>Eukaryota</taxon>
        <taxon>Fungi</taxon>
        <taxon>Dikarya</taxon>
        <taxon>Ascomycota</taxon>
        <taxon>Pezizomycotina</taxon>
        <taxon>Eurotiomycetes</taxon>
        <taxon>Eurotiomycetidae</taxon>
        <taxon>Onygenales</taxon>
        <taxon>Ajellomycetaceae</taxon>
        <taxon>Blastomyces</taxon>
    </lineage>
</organism>
<evidence type="ECO:0000313" key="3">
    <source>
        <dbReference type="EMBL" id="OJD24083.1"/>
    </source>
</evidence>
<evidence type="ECO:0000256" key="1">
    <source>
        <dbReference type="SAM" id="MobiDB-lite"/>
    </source>
</evidence>
<dbReference type="STRING" id="1658174.A0A1J9QV20"/>
<keyword evidence="4" id="KW-1185">Reference proteome</keyword>
<feature type="region of interest" description="Disordered" evidence="1">
    <location>
        <begin position="126"/>
        <end position="182"/>
    </location>
</feature>
<feature type="domain" description="N-acetyltransferase" evidence="2">
    <location>
        <begin position="115"/>
        <end position="264"/>
    </location>
</feature>
<feature type="region of interest" description="Disordered" evidence="1">
    <location>
        <begin position="1"/>
        <end position="33"/>
    </location>
</feature>
<name>A0A1J9QV20_9EURO</name>
<dbReference type="PANTHER" id="PTHR43305">
    <property type="entry name" value="FAMILY N-ACETYLTRANSFERASE, PUTATIVE (AFU_ORTHOLOGUE AFUA_2G01380)-RELATED"/>
    <property type="match status" value="1"/>
</dbReference>
<sequence length="264" mass="28523">MPVPGATPVPPQTLPPRPDSPEQGPGEPLYTYTIRPVRTKEDLAASIALIETYAAGLGVELSYQDFESEIARMPGSYAPPSGELLIAVGNNNQKKKDNEAEAQDDHTSHVVLGCIALRELHIHKQMKSGHGQVPLQAQANRPATSPSDTHPDPANSNTNDEEADADADDGKTPANINTKPKPGSKYCELKRLYVTPAARGLGVGKALVNAMLAVARQIEYEEVRLDTLPDMREAIAMYRGIGFGPVEKYYETAIEGTVFLGLRL</sequence>
<dbReference type="AlphaFoldDB" id="A0A1J9QV20"/>
<dbReference type="SUPFAM" id="SSF55729">
    <property type="entry name" value="Acyl-CoA N-acyltransferases (Nat)"/>
    <property type="match status" value="1"/>
</dbReference>
<gene>
    <name evidence="3" type="ORF">ACJ73_04555</name>
</gene>
<dbReference type="GO" id="GO:0016747">
    <property type="term" value="F:acyltransferase activity, transferring groups other than amino-acyl groups"/>
    <property type="evidence" value="ECO:0007669"/>
    <property type="project" value="InterPro"/>
</dbReference>
<evidence type="ECO:0000313" key="4">
    <source>
        <dbReference type="Proteomes" id="UP000242791"/>
    </source>
</evidence>
<dbReference type="OrthoDB" id="41532at2759"/>